<keyword evidence="4 7" id="KW-1133">Transmembrane helix</keyword>
<evidence type="ECO:0008006" key="10">
    <source>
        <dbReference type="Google" id="ProtNLM"/>
    </source>
</evidence>
<evidence type="ECO:0000256" key="4">
    <source>
        <dbReference type="ARBA" id="ARBA00022989"/>
    </source>
</evidence>
<comment type="similarity">
    <text evidence="2">Belongs to the CLPTM1 family.</text>
</comment>
<feature type="transmembrane region" description="Helical" evidence="7">
    <location>
        <begin position="471"/>
        <end position="490"/>
    </location>
</feature>
<dbReference type="EMBL" id="DS469691">
    <property type="protein sequence ID" value="EDO35670.1"/>
    <property type="molecule type" value="Genomic_DNA"/>
</dbReference>
<keyword evidence="3 7" id="KW-0812">Transmembrane</keyword>
<feature type="transmembrane region" description="Helical" evidence="7">
    <location>
        <begin position="377"/>
        <end position="392"/>
    </location>
</feature>
<evidence type="ECO:0000256" key="3">
    <source>
        <dbReference type="ARBA" id="ARBA00022692"/>
    </source>
</evidence>
<dbReference type="eggNOG" id="KOG2489">
    <property type="taxonomic scope" value="Eukaryota"/>
</dbReference>
<dbReference type="InParanoid" id="A7SKS8"/>
<dbReference type="Pfam" id="PF05602">
    <property type="entry name" value="CLPTM1"/>
    <property type="match status" value="1"/>
</dbReference>
<evidence type="ECO:0000313" key="9">
    <source>
        <dbReference type="Proteomes" id="UP000001593"/>
    </source>
</evidence>
<feature type="transmembrane region" description="Helical" evidence="7">
    <location>
        <begin position="398"/>
        <end position="415"/>
    </location>
</feature>
<dbReference type="Proteomes" id="UP000001593">
    <property type="component" value="Unassembled WGS sequence"/>
</dbReference>
<sequence length="630" mass="73426">MATEERNANGEIATNDATAPAENGQGENQQQQQQQESPWKGILFRIFIFWFVTNLFRGKQQQPSSDSPSGMSLKPATNLFNTNQKMELYVYLSELSNFQNFEDKGSLIWHQKDLQFGNWTDGPAKDGVFMFSTQLKTSENLMNNGSLYAHVYITKIGKNPNPASPKFDKRAVVYRSKMLTVYKKRRVSKTVNLLYGSTEAPPEQQIKDPKKEQEIINYWHPNLTINMMDDQTPWTPGSVPPPMDEFIEFDNVTSKYYPLLYLNTYWNLGSEYMPINETTPTLDLHLTYSPISLFKWQMYESQRMRQKWFSVLGDDMQQSEEEQDAMKRTIVETNPYLLGVTMIVTLVHTVFEFLAFKNDIQFWRSRKTLEGLSVRSVFFNVFQATVVLLYVADNDTNTVIIISCFVGLLIELWKINKVVNIKLDRENRILGMFPRISFEDKESYVESSTRVYDQASYKLTHFSPLQMAFKYLSWALFPLLVCYCIYSLFYVEHKGWYSWVLSMLYGFLLTFGFITMTPQLFINYKLKSVAHLPWRMMTYKALNTFIDDLFAFVIKMPMMYRIGCFRDDIVFFIYLYQRWIYKVDHKRVNEFGLTGEDLANGGAPVEDAAQGTQQQQVVEGTSQASDKKND</sequence>
<gene>
    <name evidence="8" type="ORF">NEMVEDRAFT_v1g171673</name>
</gene>
<evidence type="ECO:0000256" key="5">
    <source>
        <dbReference type="ARBA" id="ARBA00023136"/>
    </source>
</evidence>
<keyword evidence="9" id="KW-1185">Reference proteome</keyword>
<dbReference type="PhylomeDB" id="A7SKS8"/>
<feature type="region of interest" description="Disordered" evidence="6">
    <location>
        <begin position="604"/>
        <end position="630"/>
    </location>
</feature>
<feature type="transmembrane region" description="Helical" evidence="7">
    <location>
        <begin position="336"/>
        <end position="356"/>
    </location>
</feature>
<dbReference type="OMA" id="TLWAHFY"/>
<reference evidence="8 9" key="1">
    <citation type="journal article" date="2007" name="Science">
        <title>Sea anemone genome reveals ancestral eumetazoan gene repertoire and genomic organization.</title>
        <authorList>
            <person name="Putnam N.H."/>
            <person name="Srivastava M."/>
            <person name="Hellsten U."/>
            <person name="Dirks B."/>
            <person name="Chapman J."/>
            <person name="Salamov A."/>
            <person name="Terry A."/>
            <person name="Shapiro H."/>
            <person name="Lindquist E."/>
            <person name="Kapitonov V.V."/>
            <person name="Jurka J."/>
            <person name="Genikhovich G."/>
            <person name="Grigoriev I.V."/>
            <person name="Lucas S.M."/>
            <person name="Steele R.E."/>
            <person name="Finnerty J.R."/>
            <person name="Technau U."/>
            <person name="Martindale M.Q."/>
            <person name="Rokhsar D.S."/>
        </authorList>
    </citation>
    <scope>NUCLEOTIDE SEQUENCE [LARGE SCALE GENOMIC DNA]</scope>
    <source>
        <strain evidence="9">CH2 X CH6</strain>
    </source>
</reference>
<evidence type="ECO:0000256" key="1">
    <source>
        <dbReference type="ARBA" id="ARBA00004141"/>
    </source>
</evidence>
<feature type="compositionally biased region" description="Low complexity" evidence="6">
    <location>
        <begin position="22"/>
        <end position="35"/>
    </location>
</feature>
<protein>
    <recommendedName>
        <fullName evidence="10">Cleft lip and palate associated transmembrane protein</fullName>
    </recommendedName>
</protein>
<evidence type="ECO:0000256" key="2">
    <source>
        <dbReference type="ARBA" id="ARBA00009310"/>
    </source>
</evidence>
<dbReference type="PANTHER" id="PTHR21347:SF14">
    <property type="entry name" value="LIPID SCRAMBLASE CLPTM1-RELATED"/>
    <property type="match status" value="1"/>
</dbReference>
<evidence type="ECO:0000256" key="7">
    <source>
        <dbReference type="SAM" id="Phobius"/>
    </source>
</evidence>
<dbReference type="InterPro" id="IPR008429">
    <property type="entry name" value="CLPTM1"/>
</dbReference>
<name>A7SKS8_NEMVE</name>
<organism evidence="8 9">
    <name type="scientific">Nematostella vectensis</name>
    <name type="common">Starlet sea anemone</name>
    <dbReference type="NCBI Taxonomy" id="45351"/>
    <lineage>
        <taxon>Eukaryota</taxon>
        <taxon>Metazoa</taxon>
        <taxon>Cnidaria</taxon>
        <taxon>Anthozoa</taxon>
        <taxon>Hexacorallia</taxon>
        <taxon>Actiniaria</taxon>
        <taxon>Edwardsiidae</taxon>
        <taxon>Nematostella</taxon>
    </lineage>
</organism>
<dbReference type="GO" id="GO:0012505">
    <property type="term" value="C:endomembrane system"/>
    <property type="evidence" value="ECO:0000318"/>
    <property type="project" value="GO_Central"/>
</dbReference>
<dbReference type="STRING" id="45351.A7SKS8"/>
<feature type="region of interest" description="Disordered" evidence="6">
    <location>
        <begin position="1"/>
        <end position="35"/>
    </location>
</feature>
<dbReference type="PANTHER" id="PTHR21347">
    <property type="entry name" value="CLEFT LIP AND PALATE ASSOCIATED TRANSMEMBRANE PROTEIN-RELATED"/>
    <property type="match status" value="1"/>
</dbReference>
<feature type="transmembrane region" description="Helical" evidence="7">
    <location>
        <begin position="496"/>
        <end position="517"/>
    </location>
</feature>
<comment type="subcellular location">
    <subcellularLocation>
        <location evidence="1">Membrane</location>
        <topology evidence="1">Multi-pass membrane protein</topology>
    </subcellularLocation>
</comment>
<feature type="compositionally biased region" description="Low complexity" evidence="6">
    <location>
        <begin position="610"/>
        <end position="623"/>
    </location>
</feature>
<keyword evidence="5 7" id="KW-0472">Membrane</keyword>
<proteinExistence type="inferred from homology"/>
<dbReference type="HOGENOM" id="CLU_019907_3_1_1"/>
<dbReference type="AlphaFoldDB" id="A7SKS8"/>
<dbReference type="GO" id="GO:0016020">
    <property type="term" value="C:membrane"/>
    <property type="evidence" value="ECO:0000318"/>
    <property type="project" value="GO_Central"/>
</dbReference>
<accession>A7SKS8</accession>
<evidence type="ECO:0000313" key="8">
    <source>
        <dbReference type="EMBL" id="EDO35670.1"/>
    </source>
</evidence>
<evidence type="ECO:0000256" key="6">
    <source>
        <dbReference type="SAM" id="MobiDB-lite"/>
    </source>
</evidence>